<accession>A0A6C0KN00</accession>
<name>A0A6C0KN00_9ZZZZ</name>
<keyword evidence="1" id="KW-1133">Transmembrane helix</keyword>
<dbReference type="AlphaFoldDB" id="A0A6C0KN00"/>
<reference evidence="2" key="1">
    <citation type="journal article" date="2020" name="Nature">
        <title>Giant virus diversity and host interactions through global metagenomics.</title>
        <authorList>
            <person name="Schulz F."/>
            <person name="Roux S."/>
            <person name="Paez-Espino D."/>
            <person name="Jungbluth S."/>
            <person name="Walsh D.A."/>
            <person name="Denef V.J."/>
            <person name="McMahon K.D."/>
            <person name="Konstantinidis K.T."/>
            <person name="Eloe-Fadrosh E.A."/>
            <person name="Kyrpides N.C."/>
            <person name="Woyke T."/>
        </authorList>
    </citation>
    <scope>NUCLEOTIDE SEQUENCE</scope>
    <source>
        <strain evidence="2">GVMAG-S-3300013006-158</strain>
    </source>
</reference>
<sequence length="259" mass="28482">MESVNTTSSSNAGIFFNIIFFILGLVVIYYLYNYLFGPQIVSSYQLLSKTTSANPPEPIKISSDNLPTLYEGGEFTFSTWVYINNWSYRSGLNKSILNIGGRNTDIIRVYLGGFKPTLMVRFHTKESGIGGTGEDLSHSNQSSTFSQLQTGSDMLGSRVCDLSEIELQRWVNITVAVNGKTVDVYVDGKLSRSCVLPSLFKVDAGGYSANLLEYGGFGGLISTTTMYNSALGPDTVYKSYMAGPEPITSIGQWFYSFFV</sequence>
<evidence type="ECO:0008006" key="3">
    <source>
        <dbReference type="Google" id="ProtNLM"/>
    </source>
</evidence>
<keyword evidence="1" id="KW-0472">Membrane</keyword>
<keyword evidence="1" id="KW-0812">Transmembrane</keyword>
<dbReference type="SUPFAM" id="SSF49899">
    <property type="entry name" value="Concanavalin A-like lectins/glucanases"/>
    <property type="match status" value="1"/>
</dbReference>
<dbReference type="InterPro" id="IPR013320">
    <property type="entry name" value="ConA-like_dom_sf"/>
</dbReference>
<organism evidence="2">
    <name type="scientific">viral metagenome</name>
    <dbReference type="NCBI Taxonomy" id="1070528"/>
    <lineage>
        <taxon>unclassified sequences</taxon>
        <taxon>metagenomes</taxon>
        <taxon>organismal metagenomes</taxon>
    </lineage>
</organism>
<evidence type="ECO:0000256" key="1">
    <source>
        <dbReference type="SAM" id="Phobius"/>
    </source>
</evidence>
<protein>
    <recommendedName>
        <fullName evidence="3">Lectin/glucanase superfamily protein</fullName>
    </recommendedName>
</protein>
<dbReference type="Pfam" id="PF13385">
    <property type="entry name" value="Laminin_G_3"/>
    <property type="match status" value="1"/>
</dbReference>
<feature type="transmembrane region" description="Helical" evidence="1">
    <location>
        <begin position="12"/>
        <end position="32"/>
    </location>
</feature>
<dbReference type="Gene3D" id="2.60.120.200">
    <property type="match status" value="1"/>
</dbReference>
<proteinExistence type="predicted"/>
<dbReference type="EMBL" id="MN740936">
    <property type="protein sequence ID" value="QHU18663.1"/>
    <property type="molecule type" value="Genomic_DNA"/>
</dbReference>
<evidence type="ECO:0000313" key="2">
    <source>
        <dbReference type="EMBL" id="QHU18663.1"/>
    </source>
</evidence>